<dbReference type="InterPro" id="IPR011012">
    <property type="entry name" value="Longin-like_dom_sf"/>
</dbReference>
<dbReference type="STRING" id="630390.A0A180GI85"/>
<dbReference type="CDD" id="cd14854">
    <property type="entry name" value="TRAPPC2L"/>
    <property type="match status" value="1"/>
</dbReference>
<reference evidence="3" key="1">
    <citation type="submission" date="2009-11" db="EMBL/GenBank/DDBJ databases">
        <authorList>
            <consortium name="The Broad Institute Genome Sequencing Platform"/>
            <person name="Ward D."/>
            <person name="Feldgarden M."/>
            <person name="Earl A."/>
            <person name="Young S.K."/>
            <person name="Zeng Q."/>
            <person name="Koehrsen M."/>
            <person name="Alvarado L."/>
            <person name="Berlin A."/>
            <person name="Bochicchio J."/>
            <person name="Borenstein D."/>
            <person name="Chapman S.B."/>
            <person name="Chen Z."/>
            <person name="Engels R."/>
            <person name="Freedman E."/>
            <person name="Gellesch M."/>
            <person name="Goldberg J."/>
            <person name="Griggs A."/>
            <person name="Gujja S."/>
            <person name="Heilman E."/>
            <person name="Heiman D."/>
            <person name="Hepburn T."/>
            <person name="Howarth C."/>
            <person name="Jen D."/>
            <person name="Larson L."/>
            <person name="Lewis B."/>
            <person name="Mehta T."/>
            <person name="Park D."/>
            <person name="Pearson M."/>
            <person name="Roberts A."/>
            <person name="Saif S."/>
            <person name="Shea T."/>
            <person name="Shenoy N."/>
            <person name="Sisk P."/>
            <person name="Stolte C."/>
            <person name="Sykes S."/>
            <person name="Thomson T."/>
            <person name="Walk T."/>
            <person name="White J."/>
            <person name="Yandava C."/>
            <person name="Izard J."/>
            <person name="Baranova O.V."/>
            <person name="Blanton J.M."/>
            <person name="Tanner A.C."/>
            <person name="Dewhirst F.E."/>
            <person name="Haas B."/>
            <person name="Nusbaum C."/>
            <person name="Birren B."/>
        </authorList>
    </citation>
    <scope>NUCLEOTIDE SEQUENCE [LARGE SCALE GENOMIC DNA]</scope>
    <source>
        <strain evidence="3">1-1 BBBD Race 1</strain>
    </source>
</reference>
<evidence type="ECO:0000256" key="2">
    <source>
        <dbReference type="ARBA" id="ARBA00024408"/>
    </source>
</evidence>
<dbReference type="SUPFAM" id="SSF64356">
    <property type="entry name" value="SNARE-like"/>
    <property type="match status" value="1"/>
</dbReference>
<reference evidence="3" key="2">
    <citation type="submission" date="2016-05" db="EMBL/GenBank/DDBJ databases">
        <title>Comparative analysis highlights variable genome content of wheat rusts and divergence of the mating loci.</title>
        <authorList>
            <person name="Cuomo C.A."/>
            <person name="Bakkeren G."/>
            <person name="Szabo L."/>
            <person name="Khalil H."/>
            <person name="Joly D."/>
            <person name="Goldberg J."/>
            <person name="Young S."/>
            <person name="Zeng Q."/>
            <person name="Fellers J."/>
        </authorList>
    </citation>
    <scope>NUCLEOTIDE SEQUENCE [LARGE SCALE GENOMIC DNA]</scope>
    <source>
        <strain evidence="3">1-1 BBBD Race 1</strain>
    </source>
</reference>
<organism evidence="3">
    <name type="scientific">Puccinia triticina (isolate 1-1 / race 1 (BBBD))</name>
    <name type="common">Brown leaf rust fungus</name>
    <dbReference type="NCBI Taxonomy" id="630390"/>
    <lineage>
        <taxon>Eukaryota</taxon>
        <taxon>Fungi</taxon>
        <taxon>Dikarya</taxon>
        <taxon>Basidiomycota</taxon>
        <taxon>Pucciniomycotina</taxon>
        <taxon>Pucciniomycetes</taxon>
        <taxon>Pucciniales</taxon>
        <taxon>Pucciniaceae</taxon>
        <taxon>Puccinia</taxon>
    </lineage>
</organism>
<reference evidence="4" key="4">
    <citation type="submission" date="2025-05" db="UniProtKB">
        <authorList>
            <consortium name="EnsemblFungi"/>
        </authorList>
    </citation>
    <scope>IDENTIFICATION</scope>
    <source>
        <strain evidence="4">isolate 1-1 / race 1 (BBBD)</strain>
    </source>
</reference>
<gene>
    <name evidence="3" type="ORF">PTTG_06405</name>
</gene>
<evidence type="ECO:0000313" key="4">
    <source>
        <dbReference type="EnsemblFungi" id="PTTG_06405-t43_1-p1"/>
    </source>
</evidence>
<reference evidence="4 5" key="3">
    <citation type="journal article" date="2017" name="G3 (Bethesda)">
        <title>Comparative analysis highlights variable genome content of wheat rusts and divergence of the mating loci.</title>
        <authorList>
            <person name="Cuomo C.A."/>
            <person name="Bakkeren G."/>
            <person name="Khalil H.B."/>
            <person name="Panwar V."/>
            <person name="Joly D."/>
            <person name="Linning R."/>
            <person name="Sakthikumar S."/>
            <person name="Song X."/>
            <person name="Adiconis X."/>
            <person name="Fan L."/>
            <person name="Goldberg J.M."/>
            <person name="Levin J.Z."/>
            <person name="Young S."/>
            <person name="Zeng Q."/>
            <person name="Anikster Y."/>
            <person name="Bruce M."/>
            <person name="Wang M."/>
            <person name="Yin C."/>
            <person name="McCallum B."/>
            <person name="Szabo L.J."/>
            <person name="Hulbert S."/>
            <person name="Chen X."/>
            <person name="Fellers J.P."/>
        </authorList>
    </citation>
    <scope>NUCLEOTIDE SEQUENCE</scope>
    <source>
        <strain evidence="5">Isolate 1-1 / race 1 (BBBD)</strain>
        <strain evidence="4">isolate 1-1 / race 1 (BBBD)</strain>
    </source>
</reference>
<comment type="similarity">
    <text evidence="1">Belongs to the TRAPP small subunits family. Sedlin subfamily.</text>
</comment>
<dbReference type="InterPro" id="IPR006722">
    <property type="entry name" value="Sedlin"/>
</dbReference>
<sequence length="163" mass="18256">MPAHSQQIMSSNTGRLPILALAVIGKKGQPLYVRNFASPSGGDADLKWHYAAHVSLDVFDERDALPTTLVDCYFGLLYAMEDYACYGYQSNTRIRFVLCLPMKDTLIKDTEVKLVFKSLHAAYIQHICNPFHQIPIDNPNPNATTPTIKSKAFDQQINRIVGL</sequence>
<protein>
    <recommendedName>
        <fullName evidence="2">Trafficking protein particle complex subunit 2-like protein</fullName>
    </recommendedName>
</protein>
<dbReference type="InterPro" id="IPR044760">
    <property type="entry name" value="TRAPPC2L"/>
</dbReference>
<accession>A0A180GI85</accession>
<dbReference type="VEuPathDB" id="FungiDB:PTTG_06405"/>
<evidence type="ECO:0000313" key="3">
    <source>
        <dbReference type="EMBL" id="OAV92456.1"/>
    </source>
</evidence>
<evidence type="ECO:0000256" key="1">
    <source>
        <dbReference type="ARBA" id="ARBA00006626"/>
    </source>
</evidence>
<dbReference type="AlphaFoldDB" id="A0A180GI85"/>
<proteinExistence type="inferred from homology"/>
<dbReference type="Proteomes" id="UP000005240">
    <property type="component" value="Unassembled WGS sequence"/>
</dbReference>
<dbReference type="GO" id="GO:0005737">
    <property type="term" value="C:cytoplasm"/>
    <property type="evidence" value="ECO:0007669"/>
    <property type="project" value="GOC"/>
</dbReference>
<keyword evidence="5" id="KW-1185">Reference proteome</keyword>
<dbReference type="EnsemblFungi" id="PTTG_06405-t43_1">
    <property type="protein sequence ID" value="PTTG_06405-t43_1-p1"/>
    <property type="gene ID" value="PTTG_06405"/>
</dbReference>
<dbReference type="Gene3D" id="3.30.450.70">
    <property type="match status" value="1"/>
</dbReference>
<dbReference type="GO" id="GO:0006888">
    <property type="term" value="P:endoplasmic reticulum to Golgi vesicle-mediated transport"/>
    <property type="evidence" value="ECO:0007669"/>
    <property type="project" value="InterPro"/>
</dbReference>
<evidence type="ECO:0000313" key="5">
    <source>
        <dbReference type="Proteomes" id="UP000005240"/>
    </source>
</evidence>
<dbReference type="PANTHER" id="PTHR12403">
    <property type="entry name" value="TRAFFICKING PROTEIN PARTICLE COMPLEX SUBUNIT 2"/>
    <property type="match status" value="1"/>
</dbReference>
<dbReference type="OrthoDB" id="18320at2759"/>
<name>A0A180GI85_PUCT1</name>
<dbReference type="Pfam" id="PF04628">
    <property type="entry name" value="Sedlin_N"/>
    <property type="match status" value="1"/>
</dbReference>
<dbReference type="EMBL" id="ADAS02000063">
    <property type="protein sequence ID" value="OAV92456.1"/>
    <property type="molecule type" value="Genomic_DNA"/>
</dbReference>